<evidence type="ECO:0008006" key="3">
    <source>
        <dbReference type="Google" id="ProtNLM"/>
    </source>
</evidence>
<protein>
    <recommendedName>
        <fullName evidence="3">Glutaredoxin domain-containing protein</fullName>
    </recommendedName>
</protein>
<dbReference type="AlphaFoldDB" id="B8BQX4"/>
<gene>
    <name evidence="1" type="ORF">THAPSDRAFT_1428</name>
</gene>
<keyword evidence="2" id="KW-1185">Reference proteome</keyword>
<reference evidence="1 2" key="2">
    <citation type="journal article" date="2008" name="Nature">
        <title>The Phaeodactylum genome reveals the evolutionary history of diatom genomes.</title>
        <authorList>
            <person name="Bowler C."/>
            <person name="Allen A.E."/>
            <person name="Badger J.H."/>
            <person name="Grimwood J."/>
            <person name="Jabbari K."/>
            <person name="Kuo A."/>
            <person name="Maheswari U."/>
            <person name="Martens C."/>
            <person name="Maumus F."/>
            <person name="Otillar R.P."/>
            <person name="Rayko E."/>
            <person name="Salamov A."/>
            <person name="Vandepoele K."/>
            <person name="Beszteri B."/>
            <person name="Gruber A."/>
            <person name="Heijde M."/>
            <person name="Katinka M."/>
            <person name="Mock T."/>
            <person name="Valentin K."/>
            <person name="Verret F."/>
            <person name="Berges J.A."/>
            <person name="Brownlee C."/>
            <person name="Cadoret J.P."/>
            <person name="Chiovitti A."/>
            <person name="Choi C.J."/>
            <person name="Coesel S."/>
            <person name="De Martino A."/>
            <person name="Detter J.C."/>
            <person name="Durkin C."/>
            <person name="Falciatore A."/>
            <person name="Fournet J."/>
            <person name="Haruta M."/>
            <person name="Huysman M.J."/>
            <person name="Jenkins B.D."/>
            <person name="Jiroutova K."/>
            <person name="Jorgensen R.E."/>
            <person name="Joubert Y."/>
            <person name="Kaplan A."/>
            <person name="Kroger N."/>
            <person name="Kroth P.G."/>
            <person name="La Roche J."/>
            <person name="Lindquist E."/>
            <person name="Lommer M."/>
            <person name="Martin-Jezequel V."/>
            <person name="Lopez P.J."/>
            <person name="Lucas S."/>
            <person name="Mangogna M."/>
            <person name="McGinnis K."/>
            <person name="Medlin L.K."/>
            <person name="Montsant A."/>
            <person name="Oudot-Le Secq M.P."/>
            <person name="Napoli C."/>
            <person name="Obornik M."/>
            <person name="Parker M.S."/>
            <person name="Petit J.L."/>
            <person name="Porcel B.M."/>
            <person name="Poulsen N."/>
            <person name="Robison M."/>
            <person name="Rychlewski L."/>
            <person name="Rynearson T.A."/>
            <person name="Schmutz J."/>
            <person name="Shapiro H."/>
            <person name="Siaut M."/>
            <person name="Stanley M."/>
            <person name="Sussman M.R."/>
            <person name="Taylor A.R."/>
            <person name="Vardi A."/>
            <person name="von Dassow P."/>
            <person name="Vyverman W."/>
            <person name="Willis A."/>
            <person name="Wyrwicz L.S."/>
            <person name="Rokhsar D.S."/>
            <person name="Weissenbach J."/>
            <person name="Armbrust E.V."/>
            <person name="Green B.R."/>
            <person name="Van de Peer Y."/>
            <person name="Grigoriev I.V."/>
        </authorList>
    </citation>
    <scope>NUCLEOTIDE SEQUENCE [LARGE SCALE GENOMIC DNA]</scope>
    <source>
        <strain evidence="1 2">CCMP1335</strain>
    </source>
</reference>
<organism evidence="1 2">
    <name type="scientific">Thalassiosira pseudonana</name>
    <name type="common">Marine diatom</name>
    <name type="synonym">Cyclotella nana</name>
    <dbReference type="NCBI Taxonomy" id="35128"/>
    <lineage>
        <taxon>Eukaryota</taxon>
        <taxon>Sar</taxon>
        <taxon>Stramenopiles</taxon>
        <taxon>Ochrophyta</taxon>
        <taxon>Bacillariophyta</taxon>
        <taxon>Coscinodiscophyceae</taxon>
        <taxon>Thalassiosirophycidae</taxon>
        <taxon>Thalassiosirales</taxon>
        <taxon>Thalassiosiraceae</taxon>
        <taxon>Thalassiosira</taxon>
    </lineage>
</organism>
<dbReference type="Gene3D" id="3.40.30.10">
    <property type="entry name" value="Glutaredoxin"/>
    <property type="match status" value="1"/>
</dbReference>
<dbReference type="EMBL" id="CM000638">
    <property type="protein sequence ID" value="EED95863.1"/>
    <property type="molecule type" value="Genomic_DNA"/>
</dbReference>
<dbReference type="OMA" id="NGCHDRT"/>
<reference evidence="1 2" key="1">
    <citation type="journal article" date="2004" name="Science">
        <title>The genome of the diatom Thalassiosira pseudonana: ecology, evolution, and metabolism.</title>
        <authorList>
            <person name="Armbrust E.V."/>
            <person name="Berges J.A."/>
            <person name="Bowler C."/>
            <person name="Green B.R."/>
            <person name="Martinez D."/>
            <person name="Putnam N.H."/>
            <person name="Zhou S."/>
            <person name="Allen A.E."/>
            <person name="Apt K.E."/>
            <person name="Bechner M."/>
            <person name="Brzezinski M.A."/>
            <person name="Chaal B.K."/>
            <person name="Chiovitti A."/>
            <person name="Davis A.K."/>
            <person name="Demarest M.S."/>
            <person name="Detter J.C."/>
            <person name="Glavina T."/>
            <person name="Goodstein D."/>
            <person name="Hadi M.Z."/>
            <person name="Hellsten U."/>
            <person name="Hildebrand M."/>
            <person name="Jenkins B.D."/>
            <person name="Jurka J."/>
            <person name="Kapitonov V.V."/>
            <person name="Kroger N."/>
            <person name="Lau W.W."/>
            <person name="Lane T.W."/>
            <person name="Larimer F.W."/>
            <person name="Lippmeier J.C."/>
            <person name="Lucas S."/>
            <person name="Medina M."/>
            <person name="Montsant A."/>
            <person name="Obornik M."/>
            <person name="Parker M.S."/>
            <person name="Palenik B."/>
            <person name="Pazour G.J."/>
            <person name="Richardson P.M."/>
            <person name="Rynearson T.A."/>
            <person name="Saito M.A."/>
            <person name="Schwartz D.C."/>
            <person name="Thamatrakoln K."/>
            <person name="Valentin K."/>
            <person name="Vardi A."/>
            <person name="Wilkerson F.P."/>
            <person name="Rokhsar D.S."/>
        </authorList>
    </citation>
    <scope>NUCLEOTIDE SEQUENCE [LARGE SCALE GENOMIC DNA]</scope>
    <source>
        <strain evidence="1 2">CCMP1335</strain>
    </source>
</reference>
<dbReference type="GeneID" id="7451481"/>
<dbReference type="InParanoid" id="B8BQX4"/>
<dbReference type="RefSeq" id="XP_002286222.1">
    <property type="nucleotide sequence ID" value="XM_002286186.1"/>
</dbReference>
<accession>B8BQX4</accession>
<name>B8BQX4_THAPS</name>
<dbReference type="eggNOG" id="ENOG502SEB5">
    <property type="taxonomic scope" value="Eukaryota"/>
</dbReference>
<dbReference type="Proteomes" id="UP000001449">
    <property type="component" value="Chromosome 1"/>
</dbReference>
<dbReference type="PaxDb" id="35128-Thaps1428"/>
<proteinExistence type="predicted"/>
<evidence type="ECO:0000313" key="1">
    <source>
        <dbReference type="EMBL" id="EED95863.1"/>
    </source>
</evidence>
<sequence>MSEAKKLIVLVSNGCHDRTQSSNQEKAQSWFLSRKVPMIIVDGMDANQREKRNELFEISGIRGNYPQFFFEDKEGSISFFGSFEKIEQLNETSGLPAEVLAQHPEIETWEKVFGSVVESFE</sequence>
<dbReference type="KEGG" id="tps:THAPSDRAFT_1428"/>
<dbReference type="HOGENOM" id="CLU_1879465_0_0_1"/>
<evidence type="ECO:0000313" key="2">
    <source>
        <dbReference type="Proteomes" id="UP000001449"/>
    </source>
</evidence>